<comment type="pathway">
    <text evidence="16">Steroid biosynthesis; zymosterol biosynthesis; zymosterol from lanosterol: step 2/6.</text>
</comment>
<feature type="transmembrane region" description="Helical" evidence="20">
    <location>
        <begin position="148"/>
        <end position="168"/>
    </location>
</feature>
<dbReference type="OrthoDB" id="10262235at2759"/>
<dbReference type="GO" id="GO:0005789">
    <property type="term" value="C:endoplasmic reticulum membrane"/>
    <property type="evidence" value="ECO:0007669"/>
    <property type="project" value="TreeGrafter"/>
</dbReference>
<keyword evidence="22" id="KW-1185">Reference proteome</keyword>
<evidence type="ECO:0000256" key="16">
    <source>
        <dbReference type="ARBA" id="ARBA00060638"/>
    </source>
</evidence>
<feature type="transmembrane region" description="Helical" evidence="20">
    <location>
        <begin position="373"/>
        <end position="398"/>
    </location>
</feature>
<dbReference type="InParanoid" id="K5UJ53"/>
<protein>
    <recommendedName>
        <fullName evidence="17">Delta(14)-sterol reductase ERG24</fullName>
        <ecNumber evidence="3">1.3.1.70</ecNumber>
    </recommendedName>
    <alternativeName>
        <fullName evidence="19">C-14 sterol reductase ERG24</fullName>
    </alternativeName>
    <alternativeName>
        <fullName evidence="18">Sterol C14-reductase ERG24</fullName>
    </alternativeName>
</protein>
<dbReference type="GO" id="GO:0006696">
    <property type="term" value="P:ergosterol biosynthetic process"/>
    <property type="evidence" value="ECO:0007669"/>
    <property type="project" value="TreeGrafter"/>
</dbReference>
<dbReference type="GeneID" id="18919020"/>
<keyword evidence="14" id="KW-0753">Steroid metabolism</keyword>
<dbReference type="AlphaFoldDB" id="K5UJ53"/>
<dbReference type="PANTHER" id="PTHR21257:SF52">
    <property type="entry name" value="DELTA(14)-STEROL REDUCTASE TM7SF2"/>
    <property type="match status" value="1"/>
</dbReference>
<accession>K5UJ53</accession>
<feature type="transmembrane region" description="Helical" evidence="20">
    <location>
        <begin position="79"/>
        <end position="96"/>
    </location>
</feature>
<evidence type="ECO:0000256" key="2">
    <source>
        <dbReference type="ARBA" id="ARBA00005402"/>
    </source>
</evidence>
<evidence type="ECO:0000256" key="18">
    <source>
        <dbReference type="ARBA" id="ARBA00077841"/>
    </source>
</evidence>
<feature type="transmembrane region" description="Helical" evidence="20">
    <location>
        <begin position="240"/>
        <end position="257"/>
    </location>
</feature>
<comment type="similarity">
    <text evidence="2">Belongs to the ERG4/ERG24 family.</text>
</comment>
<dbReference type="HOGENOM" id="CLU_015631_0_3_1"/>
<keyword evidence="7" id="KW-0752">Steroid biosynthesis</keyword>
<evidence type="ECO:0000256" key="20">
    <source>
        <dbReference type="SAM" id="Phobius"/>
    </source>
</evidence>
<evidence type="ECO:0000256" key="6">
    <source>
        <dbReference type="ARBA" id="ARBA00022857"/>
    </source>
</evidence>
<evidence type="ECO:0000256" key="14">
    <source>
        <dbReference type="ARBA" id="ARBA00023221"/>
    </source>
</evidence>
<organism evidence="21 22">
    <name type="scientific">Phanerochaete carnosa (strain HHB-10118-sp)</name>
    <name type="common">White-rot fungus</name>
    <name type="synonym">Peniophora carnosa</name>
    <dbReference type="NCBI Taxonomy" id="650164"/>
    <lineage>
        <taxon>Eukaryota</taxon>
        <taxon>Fungi</taxon>
        <taxon>Dikarya</taxon>
        <taxon>Basidiomycota</taxon>
        <taxon>Agaricomycotina</taxon>
        <taxon>Agaricomycetes</taxon>
        <taxon>Polyporales</taxon>
        <taxon>Phanerochaetaceae</taxon>
        <taxon>Phanerochaete</taxon>
    </lineage>
</organism>
<dbReference type="EC" id="1.3.1.70" evidence="3"/>
<evidence type="ECO:0000313" key="22">
    <source>
        <dbReference type="Proteomes" id="UP000008370"/>
    </source>
</evidence>
<evidence type="ECO:0000256" key="7">
    <source>
        <dbReference type="ARBA" id="ARBA00022955"/>
    </source>
</evidence>
<keyword evidence="10" id="KW-0756">Sterol biosynthesis</keyword>
<feature type="transmembrane region" description="Helical" evidence="20">
    <location>
        <begin position="116"/>
        <end position="136"/>
    </location>
</feature>
<dbReference type="FunCoup" id="K5UJ53">
    <property type="interactions" value="167"/>
</dbReference>
<dbReference type="KEGG" id="pco:PHACADRAFT_265128"/>
<dbReference type="InterPro" id="IPR001171">
    <property type="entry name" value="ERG24_DHCR-like"/>
</dbReference>
<reference evidence="21 22" key="1">
    <citation type="journal article" date="2012" name="BMC Genomics">
        <title>Comparative genomics of the white-rot fungi, Phanerochaete carnosa and P. chrysosporium, to elucidate the genetic basis of the distinct wood types they colonize.</title>
        <authorList>
            <person name="Suzuki H."/>
            <person name="MacDonald J."/>
            <person name="Syed K."/>
            <person name="Salamov A."/>
            <person name="Hori C."/>
            <person name="Aerts A."/>
            <person name="Henrissat B."/>
            <person name="Wiebenga A."/>
            <person name="vanKuyk P.A."/>
            <person name="Barry K."/>
            <person name="Lindquist E."/>
            <person name="LaButti K."/>
            <person name="Lapidus A."/>
            <person name="Lucas S."/>
            <person name="Coutinho P."/>
            <person name="Gong Y."/>
            <person name="Samejima M."/>
            <person name="Mahadevan R."/>
            <person name="Abou-Zaid M."/>
            <person name="de Vries R.P."/>
            <person name="Igarashi K."/>
            <person name="Yadav J.S."/>
            <person name="Grigoriev I.V."/>
            <person name="Master E.R."/>
        </authorList>
    </citation>
    <scope>NUCLEOTIDE SEQUENCE [LARGE SCALE GENOMIC DNA]</scope>
    <source>
        <strain evidence="21 22">HHB-10118-sp</strain>
    </source>
</reference>
<comment type="catalytic activity">
    <reaction evidence="15">
        <text>4,4-dimethyl-5alpha-cholesta-8,24-dien-3beta-ol + NADP(+) = 4,4-dimethyl-5alpha-cholesta-8,14,24-trien-3beta-ol + NADPH + H(+)</text>
        <dbReference type="Rhea" id="RHEA:18561"/>
        <dbReference type="ChEBI" id="CHEBI:15378"/>
        <dbReference type="ChEBI" id="CHEBI:17813"/>
        <dbReference type="ChEBI" id="CHEBI:18364"/>
        <dbReference type="ChEBI" id="CHEBI:57783"/>
        <dbReference type="ChEBI" id="CHEBI:58349"/>
        <dbReference type="EC" id="1.3.1.70"/>
    </reaction>
    <physiologicalReaction direction="right-to-left" evidence="15">
        <dbReference type="Rhea" id="RHEA:18563"/>
    </physiologicalReaction>
</comment>
<keyword evidence="6" id="KW-0521">NADP</keyword>
<evidence type="ECO:0000256" key="15">
    <source>
        <dbReference type="ARBA" id="ARBA00052254"/>
    </source>
</evidence>
<name>K5UJ53_PHACS</name>
<dbReference type="Pfam" id="PF01222">
    <property type="entry name" value="ERG4_ERG24"/>
    <property type="match status" value="1"/>
</dbReference>
<feature type="transmembrane region" description="Helical" evidence="20">
    <location>
        <begin position="303"/>
        <end position="322"/>
    </location>
</feature>
<dbReference type="FunFam" id="1.20.120.1630:FF:000009">
    <property type="entry name" value="C-14 sterol reductase"/>
    <property type="match status" value="1"/>
</dbReference>
<evidence type="ECO:0000256" key="13">
    <source>
        <dbReference type="ARBA" id="ARBA00023166"/>
    </source>
</evidence>
<sequence length="433" mass="49683">MADTKNTDLNPRTKGYEFLGPPGTLFITLSVPATIYALYFGCSEHSGGCPPQLATIWPSTKISLQNPEFWKSLWDKDAAVMYLIWYIYCVVCWFVLPGDWIEGTTMRDGRRKKYKINAFTTLLLTMGITIGWIMRFGPQSFTFIYEHWVGLVTASVSMSIFQGLYCYISSFFGDKLLALGGNTGNPIYDFFIGRVLNPSIGSFDIKSFNELRPGLILWVLIDISMACEQAVRRGGKVTDSLWLVLFFQALYVADGLYNEPAIFTTMDITTDGFGFMLSVGDLAWVPFVYSLQARYLVYKQIELGPVHTALILLVNLTGYWIFRGANGEKNDFRNGKNPRNLKTMDTKRGTKLLISGWWGMCRHPNYFGDLLMALAWSLPTGFETPVTYFYVSYFLVLLMHRQYRDDENCEKKYGEDWHKYKQLVSYRIVPYIY</sequence>
<keyword evidence="9" id="KW-0560">Oxidoreductase</keyword>
<keyword evidence="4" id="KW-0444">Lipid biosynthesis</keyword>
<evidence type="ECO:0000313" key="21">
    <source>
        <dbReference type="EMBL" id="EKM49596.1"/>
    </source>
</evidence>
<keyword evidence="5 20" id="KW-0812">Transmembrane</keyword>
<evidence type="ECO:0000256" key="8">
    <source>
        <dbReference type="ARBA" id="ARBA00022989"/>
    </source>
</evidence>
<dbReference type="InterPro" id="IPR018083">
    <property type="entry name" value="Sterol_reductase_CS"/>
</dbReference>
<keyword evidence="8 20" id="KW-1133">Transmembrane helix</keyword>
<evidence type="ECO:0000256" key="11">
    <source>
        <dbReference type="ARBA" id="ARBA00023098"/>
    </source>
</evidence>
<keyword evidence="11" id="KW-0443">Lipid metabolism</keyword>
<dbReference type="STRING" id="650164.K5UJ53"/>
<proteinExistence type="inferred from homology"/>
<evidence type="ECO:0000256" key="3">
    <source>
        <dbReference type="ARBA" id="ARBA00012413"/>
    </source>
</evidence>
<evidence type="ECO:0000256" key="12">
    <source>
        <dbReference type="ARBA" id="ARBA00023136"/>
    </source>
</evidence>
<evidence type="ECO:0000256" key="5">
    <source>
        <dbReference type="ARBA" id="ARBA00022692"/>
    </source>
</evidence>
<dbReference type="Gene3D" id="1.20.120.1630">
    <property type="match status" value="1"/>
</dbReference>
<evidence type="ECO:0000256" key="10">
    <source>
        <dbReference type="ARBA" id="ARBA00023011"/>
    </source>
</evidence>
<keyword evidence="13" id="KW-1207">Sterol metabolism</keyword>
<dbReference type="PANTHER" id="PTHR21257">
    <property type="entry name" value="DELTA(14)-STEROL REDUCTASE"/>
    <property type="match status" value="1"/>
</dbReference>
<evidence type="ECO:0000256" key="19">
    <source>
        <dbReference type="ARBA" id="ARBA00083315"/>
    </source>
</evidence>
<dbReference type="Proteomes" id="UP000008370">
    <property type="component" value="Unassembled WGS sequence"/>
</dbReference>
<gene>
    <name evidence="21" type="ORF">PHACADRAFT_265128</name>
</gene>
<dbReference type="PROSITE" id="PS01018">
    <property type="entry name" value="STEROL_REDUCT_2"/>
    <property type="match status" value="1"/>
</dbReference>
<comment type="subcellular location">
    <subcellularLocation>
        <location evidence="1">Membrane</location>
        <topology evidence="1">Multi-pass membrane protein</topology>
    </subcellularLocation>
</comment>
<dbReference type="EMBL" id="JH930480">
    <property type="protein sequence ID" value="EKM49596.1"/>
    <property type="molecule type" value="Genomic_DNA"/>
</dbReference>
<evidence type="ECO:0000256" key="9">
    <source>
        <dbReference type="ARBA" id="ARBA00023002"/>
    </source>
</evidence>
<evidence type="ECO:0000256" key="4">
    <source>
        <dbReference type="ARBA" id="ARBA00022516"/>
    </source>
</evidence>
<evidence type="ECO:0000256" key="1">
    <source>
        <dbReference type="ARBA" id="ARBA00004141"/>
    </source>
</evidence>
<dbReference type="GO" id="GO:0050613">
    <property type="term" value="F:Delta14-sterol reductase activity"/>
    <property type="evidence" value="ECO:0007669"/>
    <property type="project" value="UniProtKB-EC"/>
</dbReference>
<evidence type="ECO:0000256" key="17">
    <source>
        <dbReference type="ARBA" id="ARBA00074394"/>
    </source>
</evidence>
<feature type="transmembrane region" description="Helical" evidence="20">
    <location>
        <begin position="272"/>
        <end position="291"/>
    </location>
</feature>
<dbReference type="RefSeq" id="XP_007401661.1">
    <property type="nucleotide sequence ID" value="XM_007401599.1"/>
</dbReference>
<keyword evidence="12 20" id="KW-0472">Membrane</keyword>